<dbReference type="PANTHER" id="PTHR43975">
    <property type="entry name" value="ZGC:101858"/>
    <property type="match status" value="1"/>
</dbReference>
<dbReference type="Gene3D" id="3.40.50.720">
    <property type="entry name" value="NAD(P)-binding Rossmann-like Domain"/>
    <property type="match status" value="1"/>
</dbReference>
<dbReference type="EMBL" id="LN609528">
    <property type="protein sequence ID" value="CEF63625.1"/>
    <property type="molecule type" value="Genomic_DNA"/>
</dbReference>
<organism evidence="2">
    <name type="scientific">Strongyloides ratti</name>
    <name type="common">Parasitic roundworm</name>
    <dbReference type="NCBI Taxonomy" id="34506"/>
    <lineage>
        <taxon>Eukaryota</taxon>
        <taxon>Metazoa</taxon>
        <taxon>Ecdysozoa</taxon>
        <taxon>Nematoda</taxon>
        <taxon>Chromadorea</taxon>
        <taxon>Rhabditida</taxon>
        <taxon>Tylenchina</taxon>
        <taxon>Panagrolaimomorpha</taxon>
        <taxon>Strongyloidoidea</taxon>
        <taxon>Strongyloididae</taxon>
        <taxon>Strongyloides</taxon>
    </lineage>
</organism>
<dbReference type="PANTHER" id="PTHR43975:SF2">
    <property type="entry name" value="EG:BACR7A4.14 PROTEIN-RELATED"/>
    <property type="match status" value="1"/>
</dbReference>
<evidence type="ECO:0000313" key="5">
    <source>
        <dbReference type="WormBase" id="SRAE_1000188500"/>
    </source>
</evidence>
<dbReference type="InterPro" id="IPR036291">
    <property type="entry name" value="NAD(P)-bd_dom_sf"/>
</dbReference>
<protein>
    <submittedName>
        <fullName evidence="2">Short-chain dehydrogenase/reductase SDR family and Glucose/ribitol dehydrogenase family and NAD(P)-binding domain-containing protein</fullName>
    </submittedName>
</protein>
<evidence type="ECO:0000313" key="3">
    <source>
        <dbReference type="Proteomes" id="UP000035682"/>
    </source>
</evidence>
<keyword evidence="3" id="KW-1185">Reference proteome</keyword>
<dbReference type="WBParaSite" id="SRAE_1000188500.1">
    <property type="protein sequence ID" value="SRAE_1000188500.1"/>
    <property type="gene ID" value="WBGene00258495"/>
</dbReference>
<proteinExistence type="predicted"/>
<evidence type="ECO:0000313" key="4">
    <source>
        <dbReference type="WBParaSite" id="SRAE_1000188500.1"/>
    </source>
</evidence>
<keyword evidence="1" id="KW-0560">Oxidoreductase</keyword>
<dbReference type="GO" id="GO:0016491">
    <property type="term" value="F:oxidoreductase activity"/>
    <property type="evidence" value="ECO:0007669"/>
    <property type="project" value="UniProtKB-KW"/>
</dbReference>
<dbReference type="OMA" id="NAICPFY"/>
<dbReference type="WormBase" id="SRAE_1000188500">
    <property type="protein sequence ID" value="SRP01046"/>
    <property type="gene ID" value="WBGene00258495"/>
</dbReference>
<dbReference type="PROSITE" id="PS00061">
    <property type="entry name" value="ADH_SHORT"/>
    <property type="match status" value="1"/>
</dbReference>
<sequence>MENFPVAIITGASSGIGRATAIYFAEKKYRLALCGRNETALNECVERCIEKGLKKDQVTTTIGDLCEEAVGKKLVENALHVFGRIDVLVNAAGILVGGCVDSTPITEYDRQFNTNIRSIILLTQFALPHIKKTKGCIVNVSSVAGTRSFPNAAYYCMSKAALDQFTKCLALEVAPDVRVNSVNPGVIVTDIHKRAGMDEATYAEFLEKCKTTHLLGRAGEDIEVAKAIYFLASDMSSFTTGELLHVDGGRNLMCPR</sequence>
<dbReference type="FunFam" id="3.40.50.720:FF:000084">
    <property type="entry name" value="Short-chain dehydrogenase reductase"/>
    <property type="match status" value="1"/>
</dbReference>
<dbReference type="RefSeq" id="XP_024502826.1">
    <property type="nucleotide sequence ID" value="XM_024648894.1"/>
</dbReference>
<accession>A0A090L7Z3</accession>
<dbReference type="CTD" id="36375990"/>
<name>A0A090L7Z3_STRRB</name>
<gene>
    <name evidence="2 4 5" type="ORF">SRAE_1000188500</name>
</gene>
<dbReference type="GeneID" id="36375990"/>
<dbReference type="InterPro" id="IPR002347">
    <property type="entry name" value="SDR_fam"/>
</dbReference>
<dbReference type="InterPro" id="IPR020904">
    <property type="entry name" value="Sc_DH/Rdtase_CS"/>
</dbReference>
<dbReference type="Pfam" id="PF13561">
    <property type="entry name" value="adh_short_C2"/>
    <property type="match status" value="1"/>
</dbReference>
<reference evidence="4" key="2">
    <citation type="submission" date="2020-12" db="UniProtKB">
        <authorList>
            <consortium name="WormBaseParasite"/>
        </authorList>
    </citation>
    <scope>IDENTIFICATION</scope>
</reference>
<dbReference type="PRINTS" id="PR00081">
    <property type="entry name" value="GDHRDH"/>
</dbReference>
<dbReference type="PRINTS" id="PR00080">
    <property type="entry name" value="SDRFAMILY"/>
</dbReference>
<dbReference type="SUPFAM" id="SSF51735">
    <property type="entry name" value="NAD(P)-binding Rossmann-fold domains"/>
    <property type="match status" value="1"/>
</dbReference>
<dbReference type="OrthoDB" id="47007at2759"/>
<reference evidence="2 3" key="1">
    <citation type="submission" date="2014-09" db="EMBL/GenBank/DDBJ databases">
        <authorList>
            <person name="Martin A.A."/>
        </authorList>
    </citation>
    <scope>NUCLEOTIDE SEQUENCE</scope>
    <source>
        <strain evidence="3">ED321</strain>
        <strain evidence="2">ED321 Heterogonic</strain>
    </source>
</reference>
<evidence type="ECO:0000256" key="1">
    <source>
        <dbReference type="ARBA" id="ARBA00023002"/>
    </source>
</evidence>
<dbReference type="Proteomes" id="UP000035682">
    <property type="component" value="Unplaced"/>
</dbReference>
<dbReference type="AlphaFoldDB" id="A0A090L7Z3"/>
<dbReference type="STRING" id="34506.A0A090L7Z3"/>
<evidence type="ECO:0000313" key="2">
    <source>
        <dbReference type="EMBL" id="CEF63625.1"/>
    </source>
</evidence>